<dbReference type="SUPFAM" id="SSF53474">
    <property type="entry name" value="alpha/beta-Hydrolases"/>
    <property type="match status" value="1"/>
</dbReference>
<dbReference type="InParanoid" id="A0A316YRS5"/>
<gene>
    <name evidence="4" type="ORF">FA10DRAFT_266948</name>
</gene>
<dbReference type="Pfam" id="PF07859">
    <property type="entry name" value="Abhydrolase_3"/>
    <property type="match status" value="1"/>
</dbReference>
<dbReference type="Proteomes" id="UP000245768">
    <property type="component" value="Unassembled WGS sequence"/>
</dbReference>
<organism evidence="4 5">
    <name type="scientific">Acaromyces ingoldii</name>
    <dbReference type="NCBI Taxonomy" id="215250"/>
    <lineage>
        <taxon>Eukaryota</taxon>
        <taxon>Fungi</taxon>
        <taxon>Dikarya</taxon>
        <taxon>Basidiomycota</taxon>
        <taxon>Ustilaginomycotina</taxon>
        <taxon>Exobasidiomycetes</taxon>
        <taxon>Exobasidiales</taxon>
        <taxon>Cryptobasidiaceae</taxon>
        <taxon>Acaromyces</taxon>
    </lineage>
</organism>
<keyword evidence="2" id="KW-0812">Transmembrane</keyword>
<dbReference type="STRING" id="215250.A0A316YRS5"/>
<sequence length="498" mass="53768">MVRTTLWHGTLALVHVAVLLPLAVYCGVLLHLVFPSSVWGRIGFESLSWPVRRASSWEWRETIAVTIVAHLFRAAAHAEKIPSFPPAERIIPDLSRWAFGVRHQGWQLHTEVVVLPSLPLEGQVGATLRPRESAGKPPLERVTTSEALPLSARLSSTLLGDVRGLGVVRPEPSSAIWLWKTQAAHVKHGKIVAVKPDAREGGLGCGPARQGEKVILYLAGCGYASNGPLLGPIAWTTTRQLGLRTLAVNYRKASSPSGAFPAGLQDALAAYCYLVDRLGFEGKNVILLGDSAGAGLCVSLILYLSMLAHAGQQGLGRPGKVLLFSPWCDFTVPRDILEQSGKLDIIDFEGMLLERQAYLQHLPSTLPENDRQGWAKRASDETNELGAFAHQLTKTISILGASHPLISPGMPKSMSAYTERALQLLQSGEDEVGFFICAGGVDVHVNEARSLANNLADLKGVQVEYLEGQDKISSFPFVTSSVANATVDEKIHAFLAVS</sequence>
<reference evidence="4 5" key="1">
    <citation type="journal article" date="2018" name="Mol. Biol. Evol.">
        <title>Broad Genomic Sampling Reveals a Smut Pathogenic Ancestry of the Fungal Clade Ustilaginomycotina.</title>
        <authorList>
            <person name="Kijpornyongpan T."/>
            <person name="Mondo S.J."/>
            <person name="Barry K."/>
            <person name="Sandor L."/>
            <person name="Lee J."/>
            <person name="Lipzen A."/>
            <person name="Pangilinan J."/>
            <person name="LaButti K."/>
            <person name="Hainaut M."/>
            <person name="Henrissat B."/>
            <person name="Grigoriev I.V."/>
            <person name="Spatafora J.W."/>
            <person name="Aime M.C."/>
        </authorList>
    </citation>
    <scope>NUCLEOTIDE SEQUENCE [LARGE SCALE GENOMIC DNA]</scope>
    <source>
        <strain evidence="4 5">MCA 4198</strain>
    </source>
</reference>
<keyword evidence="5" id="KW-1185">Reference proteome</keyword>
<dbReference type="AlphaFoldDB" id="A0A316YRS5"/>
<feature type="transmembrane region" description="Helical" evidence="2">
    <location>
        <begin position="12"/>
        <end position="34"/>
    </location>
</feature>
<evidence type="ECO:0000256" key="2">
    <source>
        <dbReference type="SAM" id="Phobius"/>
    </source>
</evidence>
<keyword evidence="1 4" id="KW-0378">Hydrolase</keyword>
<dbReference type="InterPro" id="IPR013094">
    <property type="entry name" value="AB_hydrolase_3"/>
</dbReference>
<evidence type="ECO:0000259" key="3">
    <source>
        <dbReference type="Pfam" id="PF07859"/>
    </source>
</evidence>
<evidence type="ECO:0000256" key="1">
    <source>
        <dbReference type="ARBA" id="ARBA00022801"/>
    </source>
</evidence>
<dbReference type="OrthoDB" id="2152029at2759"/>
<dbReference type="GO" id="GO:0016787">
    <property type="term" value="F:hydrolase activity"/>
    <property type="evidence" value="ECO:0007669"/>
    <property type="project" value="UniProtKB-KW"/>
</dbReference>
<keyword evidence="2" id="KW-1133">Transmembrane helix</keyword>
<name>A0A316YRS5_9BASI</name>
<dbReference type="PANTHER" id="PTHR48081:SF8">
    <property type="entry name" value="ALPHA_BETA HYDROLASE FOLD-3 DOMAIN-CONTAINING PROTEIN-RELATED"/>
    <property type="match status" value="1"/>
</dbReference>
<proteinExistence type="predicted"/>
<dbReference type="RefSeq" id="XP_025377673.1">
    <property type="nucleotide sequence ID" value="XM_025521713.1"/>
</dbReference>
<accession>A0A316YRS5</accession>
<feature type="domain" description="Alpha/beta hydrolase fold-3" evidence="3">
    <location>
        <begin position="233"/>
        <end position="335"/>
    </location>
</feature>
<dbReference type="EMBL" id="KZ819636">
    <property type="protein sequence ID" value="PWN90475.1"/>
    <property type="molecule type" value="Genomic_DNA"/>
</dbReference>
<dbReference type="Gene3D" id="3.40.50.1820">
    <property type="entry name" value="alpha/beta hydrolase"/>
    <property type="match status" value="1"/>
</dbReference>
<evidence type="ECO:0000313" key="4">
    <source>
        <dbReference type="EMBL" id="PWN90475.1"/>
    </source>
</evidence>
<dbReference type="GeneID" id="37043629"/>
<dbReference type="InterPro" id="IPR029058">
    <property type="entry name" value="AB_hydrolase_fold"/>
</dbReference>
<keyword evidence="2" id="KW-0472">Membrane</keyword>
<dbReference type="PANTHER" id="PTHR48081">
    <property type="entry name" value="AB HYDROLASE SUPERFAMILY PROTEIN C4A8.06C"/>
    <property type="match status" value="1"/>
</dbReference>
<evidence type="ECO:0000313" key="5">
    <source>
        <dbReference type="Proteomes" id="UP000245768"/>
    </source>
</evidence>
<dbReference type="InterPro" id="IPR050300">
    <property type="entry name" value="GDXG_lipolytic_enzyme"/>
</dbReference>
<protein>
    <submittedName>
        <fullName evidence="4">Alpha/beta-hydrolase</fullName>
    </submittedName>
</protein>